<keyword evidence="4" id="KW-1185">Reference proteome</keyword>
<dbReference type="Proteomes" id="UP000266841">
    <property type="component" value="Unassembled WGS sequence"/>
</dbReference>
<gene>
    <name evidence="3" type="ORF">THAOC_04139</name>
</gene>
<protein>
    <recommendedName>
        <fullName evidence="2">UVR domain-containing protein</fullName>
    </recommendedName>
</protein>
<dbReference type="AlphaFoldDB" id="K0T9N4"/>
<accession>K0T9N4</accession>
<evidence type="ECO:0000313" key="3">
    <source>
        <dbReference type="EMBL" id="EJK74195.1"/>
    </source>
</evidence>
<feature type="region of interest" description="Disordered" evidence="1">
    <location>
        <begin position="1"/>
        <end position="20"/>
    </location>
</feature>
<organism evidence="3 4">
    <name type="scientific">Thalassiosira oceanica</name>
    <name type="common">Marine diatom</name>
    <dbReference type="NCBI Taxonomy" id="159749"/>
    <lineage>
        <taxon>Eukaryota</taxon>
        <taxon>Sar</taxon>
        <taxon>Stramenopiles</taxon>
        <taxon>Ochrophyta</taxon>
        <taxon>Bacillariophyta</taxon>
        <taxon>Coscinodiscophyceae</taxon>
        <taxon>Thalassiosirophycidae</taxon>
        <taxon>Thalassiosirales</taxon>
        <taxon>Thalassiosiraceae</taxon>
        <taxon>Thalassiosira</taxon>
    </lineage>
</organism>
<sequence>MADRDVVNGKGQANCDASPDREEISFPASLAPVNSRHAMILAMTRDYFPGLVPDKPRKHRITADVSSSGARNKRVRISVEPIREHFLDGRGISSDRPGNVHWQKEVSHGDVRKKSSQAPPRGRLPKGILKKGNRGKAKSVLKDDPTSVPKDDPTAGDFKDIEASLYDIRDIEPHVPLNDINVRHLGDPEFPRSSLASLGSWNMRLSDTSIESLDSKMLDGRYSDISVDAPDEDNKDTKVDGIGYLELLRRKMRQAASSEDFVRAGELQQEVRQLEELARDIKAATAKDDCILAGELQSQHGPGPMCHSRLTPGTLPIRDPEGMDTLLILTNTLLPSISPPISPFGWPATHSIPKIFALSRAPSLAEHQAGIMGCIRAFSRHLLNPVSNPIMHKAGMYGPSQKAQKMLGRSLVESQVRGKLDVCFKGAN</sequence>
<dbReference type="EMBL" id="AGNL01003873">
    <property type="protein sequence ID" value="EJK74195.1"/>
    <property type="molecule type" value="Genomic_DNA"/>
</dbReference>
<feature type="compositionally biased region" description="Basic and acidic residues" evidence="1">
    <location>
        <begin position="140"/>
        <end position="156"/>
    </location>
</feature>
<evidence type="ECO:0000313" key="4">
    <source>
        <dbReference type="Proteomes" id="UP000266841"/>
    </source>
</evidence>
<feature type="region of interest" description="Disordered" evidence="1">
    <location>
        <begin position="88"/>
        <end position="156"/>
    </location>
</feature>
<feature type="domain" description="UVR" evidence="2">
    <location>
        <begin position="245"/>
        <end position="276"/>
    </location>
</feature>
<feature type="non-terminal residue" evidence="3">
    <location>
        <position position="428"/>
    </location>
</feature>
<evidence type="ECO:0000256" key="1">
    <source>
        <dbReference type="SAM" id="MobiDB-lite"/>
    </source>
</evidence>
<reference evidence="3 4" key="1">
    <citation type="journal article" date="2012" name="Genome Biol.">
        <title>Genome and low-iron response of an oceanic diatom adapted to chronic iron limitation.</title>
        <authorList>
            <person name="Lommer M."/>
            <person name="Specht M."/>
            <person name="Roy A.S."/>
            <person name="Kraemer L."/>
            <person name="Andreson R."/>
            <person name="Gutowska M.A."/>
            <person name="Wolf J."/>
            <person name="Bergner S.V."/>
            <person name="Schilhabel M.B."/>
            <person name="Klostermeier U.C."/>
            <person name="Beiko R.G."/>
            <person name="Rosenstiel P."/>
            <person name="Hippler M."/>
            <person name="Laroche J."/>
        </authorList>
    </citation>
    <scope>NUCLEOTIDE SEQUENCE [LARGE SCALE GENOMIC DNA]</scope>
    <source>
        <strain evidence="3 4">CCMP1005</strain>
    </source>
</reference>
<comment type="caution">
    <text evidence="3">The sequence shown here is derived from an EMBL/GenBank/DDBJ whole genome shotgun (WGS) entry which is preliminary data.</text>
</comment>
<feature type="compositionally biased region" description="Basic residues" evidence="1">
    <location>
        <begin position="128"/>
        <end position="139"/>
    </location>
</feature>
<name>K0T9N4_THAOC</name>
<proteinExistence type="predicted"/>
<feature type="compositionally biased region" description="Basic and acidic residues" evidence="1">
    <location>
        <begin position="102"/>
        <end position="113"/>
    </location>
</feature>
<evidence type="ECO:0000259" key="2">
    <source>
        <dbReference type="Pfam" id="PF02151"/>
    </source>
</evidence>
<dbReference type="Pfam" id="PF02151">
    <property type="entry name" value="UVR"/>
    <property type="match status" value="1"/>
</dbReference>
<dbReference type="InterPro" id="IPR001943">
    <property type="entry name" value="UVR_dom"/>
</dbReference>